<feature type="chain" id="PRO_5034520673" evidence="1">
    <location>
        <begin position="17"/>
        <end position="280"/>
    </location>
</feature>
<dbReference type="KEGG" id="cvn:111137438"/>
<reference evidence="2" key="1">
    <citation type="submission" date="2024-06" db="UniProtKB">
        <authorList>
            <consortium name="RefSeq"/>
        </authorList>
    </citation>
    <scope>NUCLEOTIDE SEQUENCE [LARGE SCALE GENOMIC DNA]</scope>
</reference>
<feature type="signal peptide" evidence="1">
    <location>
        <begin position="1"/>
        <end position="16"/>
    </location>
</feature>
<organism evidence="2 3">
    <name type="scientific">Crassostrea virginica</name>
    <name type="common">Eastern oyster</name>
    <dbReference type="NCBI Taxonomy" id="6565"/>
    <lineage>
        <taxon>Eukaryota</taxon>
        <taxon>Metazoa</taxon>
        <taxon>Spiralia</taxon>
        <taxon>Lophotrochozoa</taxon>
        <taxon>Mollusca</taxon>
        <taxon>Bivalvia</taxon>
        <taxon>Autobranchia</taxon>
        <taxon>Pteriomorphia</taxon>
        <taxon>Ostreida</taxon>
        <taxon>Ostreoidea</taxon>
        <taxon>Ostreidae</taxon>
        <taxon>Crassostrea</taxon>
    </lineage>
</organism>
<name>A0A8B8EX94_CRAVI</name>
<sequence>MMFYFYLLALVATAQSVMYGPGAPVSGDPRLTGVTTNPFAQFMKLPIQMKQCRPVTHFNVDAIFDQSFVCPKNVDLPQRWPTNNFERFFVPSVDLPGYQQQALYECFNNPANDPAALDYYRQTYNALESWQYSGLEMEFSQCFSDLYKYEDAVQITSYKLDPVCKTTLVNLTAEAIWHNVNGVDYKCFIPFPQELTAVKCTHPQYGNIDKCRLGYGVKNEYRCAPTNFVRRKVNLVCPEIQRVFLRTFDVPTACSCKLCYECDNVIPDPRAYLGIIPAKK</sequence>
<dbReference type="GeneID" id="111137438"/>
<evidence type="ECO:0000313" key="3">
    <source>
        <dbReference type="RefSeq" id="XP_022344606.1"/>
    </source>
</evidence>
<dbReference type="OrthoDB" id="6097570at2759"/>
<dbReference type="Proteomes" id="UP000694844">
    <property type="component" value="Chromosome 1"/>
</dbReference>
<evidence type="ECO:0000256" key="1">
    <source>
        <dbReference type="SAM" id="SignalP"/>
    </source>
</evidence>
<dbReference type="AlphaFoldDB" id="A0A8B8EX94"/>
<keyword evidence="2" id="KW-1185">Reference proteome</keyword>
<accession>A0A8B8EX94</accession>
<proteinExistence type="predicted"/>
<evidence type="ECO:0000313" key="2">
    <source>
        <dbReference type="Proteomes" id="UP000694844"/>
    </source>
</evidence>
<protein>
    <submittedName>
        <fullName evidence="3">Uncharacterized protein LOC111137438</fullName>
    </submittedName>
</protein>
<dbReference type="RefSeq" id="XP_022344606.1">
    <property type="nucleotide sequence ID" value="XM_022488898.1"/>
</dbReference>
<keyword evidence="1" id="KW-0732">Signal</keyword>
<reference evidence="3" key="2">
    <citation type="submission" date="2025-08" db="UniProtKB">
        <authorList>
            <consortium name="RefSeq"/>
        </authorList>
    </citation>
    <scope>IDENTIFICATION</scope>
    <source>
        <tissue evidence="3">Whole sample</tissue>
    </source>
</reference>
<gene>
    <name evidence="3" type="primary">LOC111137438</name>
</gene>